<comment type="caution">
    <text evidence="1">The sequence shown here is derived from an EMBL/GenBank/DDBJ whole genome shotgun (WGS) entry which is preliminary data.</text>
</comment>
<evidence type="ECO:0000313" key="2">
    <source>
        <dbReference type="Proteomes" id="UP000654304"/>
    </source>
</evidence>
<name>A0ABR7A0K9_9BURK</name>
<reference evidence="1 2" key="1">
    <citation type="submission" date="2020-08" db="EMBL/GenBank/DDBJ databases">
        <title>Novel species isolated from subtropical streams in China.</title>
        <authorList>
            <person name="Lu H."/>
        </authorList>
    </citation>
    <scope>NUCLEOTIDE SEQUENCE [LARGE SCALE GENOMIC DNA]</scope>
    <source>
        <strain evidence="1 2">CY22W</strain>
    </source>
</reference>
<accession>A0ABR7A0K9</accession>
<dbReference type="RefSeq" id="WP_186902312.1">
    <property type="nucleotide sequence ID" value="NZ_JACOGD010000001.1"/>
</dbReference>
<protein>
    <submittedName>
        <fullName evidence="1">Uncharacterized protein</fullName>
    </submittedName>
</protein>
<proteinExistence type="predicted"/>
<keyword evidence="2" id="KW-1185">Reference proteome</keyword>
<dbReference type="EMBL" id="JACOGD010000001">
    <property type="protein sequence ID" value="MBC3930437.1"/>
    <property type="molecule type" value="Genomic_DNA"/>
</dbReference>
<sequence>MNFLSRIFGRPAAQPVQDQAVLIYLDGQGLPEEVYADCDLMTLEEQLEHALGSGELGVVDGNEVSTDEVQLFLYGADAEAMVRAIEPVLRAYPLCQGARVVVRRGAPGAEQREFFVKP</sequence>
<gene>
    <name evidence="1" type="ORF">H8K43_02035</name>
</gene>
<evidence type="ECO:0000313" key="1">
    <source>
        <dbReference type="EMBL" id="MBC3930437.1"/>
    </source>
</evidence>
<organism evidence="1 2">
    <name type="scientific">Undibacterium curvum</name>
    <dbReference type="NCBI Taxonomy" id="2762294"/>
    <lineage>
        <taxon>Bacteria</taxon>
        <taxon>Pseudomonadati</taxon>
        <taxon>Pseudomonadota</taxon>
        <taxon>Betaproteobacteria</taxon>
        <taxon>Burkholderiales</taxon>
        <taxon>Oxalobacteraceae</taxon>
        <taxon>Undibacterium</taxon>
    </lineage>
</organism>
<dbReference type="Proteomes" id="UP000654304">
    <property type="component" value="Unassembled WGS sequence"/>
</dbReference>